<evidence type="ECO:0000313" key="4">
    <source>
        <dbReference type="Proteomes" id="UP001309876"/>
    </source>
</evidence>
<dbReference type="Gene3D" id="2.120.10.80">
    <property type="entry name" value="Kelch-type beta propeller"/>
    <property type="match status" value="1"/>
</dbReference>
<evidence type="ECO:0000256" key="1">
    <source>
        <dbReference type="SAM" id="MobiDB-lite"/>
    </source>
</evidence>
<feature type="compositionally biased region" description="Basic and acidic residues" evidence="1">
    <location>
        <begin position="544"/>
        <end position="561"/>
    </location>
</feature>
<feature type="region of interest" description="Disordered" evidence="1">
    <location>
        <begin position="540"/>
        <end position="561"/>
    </location>
</feature>
<dbReference type="InterPro" id="IPR011043">
    <property type="entry name" value="Gal_Oxase/kelch_b-propeller"/>
</dbReference>
<organism evidence="3 4">
    <name type="scientific">Lithohypha guttulata</name>
    <dbReference type="NCBI Taxonomy" id="1690604"/>
    <lineage>
        <taxon>Eukaryota</taxon>
        <taxon>Fungi</taxon>
        <taxon>Dikarya</taxon>
        <taxon>Ascomycota</taxon>
        <taxon>Pezizomycotina</taxon>
        <taxon>Eurotiomycetes</taxon>
        <taxon>Chaetothyriomycetidae</taxon>
        <taxon>Chaetothyriales</taxon>
        <taxon>Trichomeriaceae</taxon>
        <taxon>Lithohypha</taxon>
    </lineage>
</organism>
<protein>
    <recommendedName>
        <fullName evidence="5">Galactose oxidase/kelch, beta-propeller</fullName>
    </recommendedName>
</protein>
<feature type="transmembrane region" description="Helical" evidence="2">
    <location>
        <begin position="493"/>
        <end position="516"/>
    </location>
</feature>
<keyword evidence="4" id="KW-1185">Reference proteome</keyword>
<sequence>MPSTLTLTRLVSALSVIWVIIPVTLAGIANWDGLRGVQIREIIALEGGLLTDGIFSNGDWADTKIRNADKGLYLKINLTNSFNIHNQTADEILIRGEQENSDPSAPNYISGGMFHNDYQWYTFGGQADKDPIGVSVNQGMLFPSNPAQTIFSPSVRPENNHRPIGPVSEYIVAGSYASSLSNDRAQAYGWYLGGVGSTDNTSLLLYGDPPTQPAKTFIRVDMTDPEHASFQYMRWPDGQSNRAQGGLVWLPYGEAGVLVSLGGAELPKDLYEGSPTNMPLSNSFMTQLLIYDIARDTWYEQSTLEASSGPPQLAKFCTAVVPTKDGRSHEIFVYGGYDGTSGKTGTSDDVWVLSVPAFQWTLMRPTGRGETHGRYGSLCFSPNPTTMITVGGSIYQKSALLEDSIIDVLDLTSFVWTGEYNASANDSFTAPATIVEQLRWPSSDGPGNVPVDNLNGSGLNDLFSTRYVNVLPLYYPYNTTTVREDKDSEKWKIPVIATLCSVIPVLLIFALALCCVRRRRRNKEGVERTRQNRRNIFSWLGKPSHIDPKTEKSDGSGETAVEHRSDYFTQPGYKGARDEIYEAPSNVTSPGWGYGHTSPGLTSVTAISSDGRHEMMDNSRRNHTSIRDHPYYPRSIAGAHISDVQSEGSSHPAELASSPGYTSVSEMRHDRSNENLPSPPADLDLSQQGRDMHVTPTGMAPGSVIPRKPVSERRISSPDPSSMTPRPGHRRNPSSISSDIPGLPSPEPKEDARRSRQIEALPDLPGASAERTSPADNGRVSVYREVLEDTGRR</sequence>
<evidence type="ECO:0008006" key="5">
    <source>
        <dbReference type="Google" id="ProtNLM"/>
    </source>
</evidence>
<proteinExistence type="predicted"/>
<dbReference type="InterPro" id="IPR015915">
    <property type="entry name" value="Kelch-typ_b-propeller"/>
</dbReference>
<name>A0AAN7SYD0_9EURO</name>
<reference evidence="3 4" key="1">
    <citation type="submission" date="2023-08" db="EMBL/GenBank/DDBJ databases">
        <title>Black Yeasts Isolated from many extreme environments.</title>
        <authorList>
            <person name="Coleine C."/>
            <person name="Stajich J.E."/>
            <person name="Selbmann L."/>
        </authorList>
    </citation>
    <scope>NUCLEOTIDE SEQUENCE [LARGE SCALE GENOMIC DNA]</scope>
    <source>
        <strain evidence="3 4">CCFEE 5910</strain>
    </source>
</reference>
<dbReference type="EMBL" id="JAVRRJ010000005">
    <property type="protein sequence ID" value="KAK5084472.1"/>
    <property type="molecule type" value="Genomic_DNA"/>
</dbReference>
<keyword evidence="2" id="KW-0472">Membrane</keyword>
<evidence type="ECO:0000313" key="3">
    <source>
        <dbReference type="EMBL" id="KAK5084472.1"/>
    </source>
</evidence>
<dbReference type="Proteomes" id="UP001309876">
    <property type="component" value="Unassembled WGS sequence"/>
</dbReference>
<feature type="compositionally biased region" description="Basic and acidic residues" evidence="1">
    <location>
        <begin position="747"/>
        <end position="757"/>
    </location>
</feature>
<evidence type="ECO:0000256" key="2">
    <source>
        <dbReference type="SAM" id="Phobius"/>
    </source>
</evidence>
<accession>A0AAN7SYD0</accession>
<dbReference type="AlphaFoldDB" id="A0AAN7SYD0"/>
<feature type="region of interest" description="Disordered" evidence="1">
    <location>
        <begin position="643"/>
        <end position="793"/>
    </location>
</feature>
<gene>
    <name evidence="3" type="ORF">LTR05_005548</name>
</gene>
<keyword evidence="2" id="KW-1133">Transmembrane helix</keyword>
<dbReference type="SUPFAM" id="SSF50965">
    <property type="entry name" value="Galactose oxidase, central domain"/>
    <property type="match status" value="1"/>
</dbReference>
<keyword evidence="2" id="KW-0812">Transmembrane</keyword>
<comment type="caution">
    <text evidence="3">The sequence shown here is derived from an EMBL/GenBank/DDBJ whole genome shotgun (WGS) entry which is preliminary data.</text>
</comment>